<feature type="transmembrane region" description="Helical" evidence="12">
    <location>
        <begin position="18"/>
        <end position="40"/>
    </location>
</feature>
<keyword evidence="5 12" id="KW-1133">Transmembrane helix</keyword>
<evidence type="ECO:0000256" key="11">
    <source>
        <dbReference type="SAM" id="MobiDB-lite"/>
    </source>
</evidence>
<evidence type="ECO:0000313" key="14">
    <source>
        <dbReference type="EMBL" id="KAI8044320.1"/>
    </source>
</evidence>
<evidence type="ECO:0000256" key="6">
    <source>
        <dbReference type="ARBA" id="ARBA00023040"/>
    </source>
</evidence>
<keyword evidence="3" id="KW-1003">Cell membrane</keyword>
<evidence type="ECO:0000259" key="13">
    <source>
        <dbReference type="PROSITE" id="PS50262"/>
    </source>
</evidence>
<dbReference type="FunFam" id="1.20.1070.10:FF:000725">
    <property type="entry name" value="5-hydroxytryptamine (Serotonin) receptor 2B, isoform D"/>
    <property type="match status" value="1"/>
</dbReference>
<feature type="domain" description="G-protein coupled receptors family 1 profile" evidence="13">
    <location>
        <begin position="1"/>
        <end position="771"/>
    </location>
</feature>
<comment type="similarity">
    <text evidence="2 10">Belongs to the G-protein coupled receptor 1 family.</text>
</comment>
<comment type="subcellular location">
    <subcellularLocation>
        <location evidence="1">Cell membrane</location>
        <topology evidence="1">Multi-pass membrane protein</topology>
    </subcellularLocation>
</comment>
<organism evidence="14 15">
    <name type="scientific">Drosophila gunungcola</name>
    <name type="common">fruit fly</name>
    <dbReference type="NCBI Taxonomy" id="103775"/>
    <lineage>
        <taxon>Eukaryota</taxon>
        <taxon>Metazoa</taxon>
        <taxon>Ecdysozoa</taxon>
        <taxon>Arthropoda</taxon>
        <taxon>Hexapoda</taxon>
        <taxon>Insecta</taxon>
        <taxon>Pterygota</taxon>
        <taxon>Neoptera</taxon>
        <taxon>Endopterygota</taxon>
        <taxon>Diptera</taxon>
        <taxon>Brachycera</taxon>
        <taxon>Muscomorpha</taxon>
        <taxon>Ephydroidea</taxon>
        <taxon>Drosophilidae</taxon>
        <taxon>Drosophila</taxon>
        <taxon>Sophophora</taxon>
    </lineage>
</organism>
<evidence type="ECO:0000313" key="15">
    <source>
        <dbReference type="Proteomes" id="UP001059596"/>
    </source>
</evidence>
<dbReference type="Pfam" id="PF00001">
    <property type="entry name" value="7tm_1"/>
    <property type="match status" value="2"/>
</dbReference>
<keyword evidence="15" id="KW-1185">Reference proteome</keyword>
<keyword evidence="9 10" id="KW-0807">Transducer</keyword>
<dbReference type="EMBL" id="JAMKOV010000001">
    <property type="protein sequence ID" value="KAI8044320.1"/>
    <property type="molecule type" value="Genomic_DNA"/>
</dbReference>
<feature type="transmembrane region" description="Helical" evidence="12">
    <location>
        <begin position="755"/>
        <end position="774"/>
    </location>
</feature>
<feature type="compositionally biased region" description="Polar residues" evidence="11">
    <location>
        <begin position="560"/>
        <end position="578"/>
    </location>
</feature>
<protein>
    <recommendedName>
        <fullName evidence="13">G-protein coupled receptors family 1 profile domain-containing protein</fullName>
    </recommendedName>
</protein>
<feature type="transmembrane region" description="Helical" evidence="12">
    <location>
        <begin position="103"/>
        <end position="125"/>
    </location>
</feature>
<reference evidence="14" key="1">
    <citation type="journal article" date="2023" name="Genome Biol. Evol.">
        <title>Long-read-based Genome Assembly of Drosophila gunungcola Reveals Fewer Chemosensory Genes in Flower-breeding Species.</title>
        <authorList>
            <person name="Negi A."/>
            <person name="Liao B.Y."/>
            <person name="Yeh S.D."/>
        </authorList>
    </citation>
    <scope>NUCLEOTIDE SEQUENCE</scope>
    <source>
        <strain evidence="14">Sukarami</strain>
    </source>
</reference>
<feature type="region of interest" description="Disordered" evidence="11">
    <location>
        <begin position="532"/>
        <end position="696"/>
    </location>
</feature>
<feature type="compositionally biased region" description="Low complexity" evidence="11">
    <location>
        <begin position="315"/>
        <end position="327"/>
    </location>
</feature>
<keyword evidence="7 12" id="KW-0472">Membrane</keyword>
<dbReference type="PROSITE" id="PS00237">
    <property type="entry name" value="G_PROTEIN_RECEP_F1_1"/>
    <property type="match status" value="1"/>
</dbReference>
<dbReference type="AlphaFoldDB" id="A0A9P9YW92"/>
<feature type="compositionally biased region" description="Polar residues" evidence="11">
    <location>
        <begin position="597"/>
        <end position="607"/>
    </location>
</feature>
<evidence type="ECO:0000256" key="7">
    <source>
        <dbReference type="ARBA" id="ARBA00023136"/>
    </source>
</evidence>
<feature type="compositionally biased region" description="Polar residues" evidence="11">
    <location>
        <begin position="625"/>
        <end position="656"/>
    </location>
</feature>
<evidence type="ECO:0000256" key="3">
    <source>
        <dbReference type="ARBA" id="ARBA00022475"/>
    </source>
</evidence>
<evidence type="ECO:0000256" key="2">
    <source>
        <dbReference type="ARBA" id="ARBA00010663"/>
    </source>
</evidence>
<dbReference type="InterPro" id="IPR017452">
    <property type="entry name" value="GPCR_Rhodpsn_7TM"/>
</dbReference>
<feature type="compositionally biased region" description="Polar residues" evidence="11">
    <location>
        <begin position="670"/>
        <end position="684"/>
    </location>
</feature>
<gene>
    <name evidence="14" type="ORF">M5D96_000474</name>
</gene>
<keyword evidence="6 10" id="KW-0297">G-protein coupled receptor</keyword>
<evidence type="ECO:0000256" key="9">
    <source>
        <dbReference type="ARBA" id="ARBA00023224"/>
    </source>
</evidence>
<evidence type="ECO:0000256" key="8">
    <source>
        <dbReference type="ARBA" id="ARBA00023170"/>
    </source>
</evidence>
<keyword evidence="4 10" id="KW-0812">Transmembrane</keyword>
<evidence type="ECO:0000256" key="10">
    <source>
        <dbReference type="RuleBase" id="RU000688"/>
    </source>
</evidence>
<evidence type="ECO:0000256" key="12">
    <source>
        <dbReference type="SAM" id="Phobius"/>
    </source>
</evidence>
<accession>A0A9P9YW92</accession>
<evidence type="ECO:0000256" key="5">
    <source>
        <dbReference type="ARBA" id="ARBA00022989"/>
    </source>
</evidence>
<proteinExistence type="inferred from homology"/>
<dbReference type="GO" id="GO:0004930">
    <property type="term" value="F:G protein-coupled receptor activity"/>
    <property type="evidence" value="ECO:0007669"/>
    <property type="project" value="UniProtKB-KW"/>
</dbReference>
<feature type="region of interest" description="Disordered" evidence="11">
    <location>
        <begin position="265"/>
        <end position="458"/>
    </location>
</feature>
<dbReference type="GO" id="GO:0005886">
    <property type="term" value="C:plasma membrane"/>
    <property type="evidence" value="ECO:0007669"/>
    <property type="project" value="UniProtKB-SubCell"/>
</dbReference>
<dbReference type="PROSITE" id="PS50262">
    <property type="entry name" value="G_PROTEIN_RECEP_F1_2"/>
    <property type="match status" value="1"/>
</dbReference>
<evidence type="ECO:0000256" key="4">
    <source>
        <dbReference type="ARBA" id="ARBA00022692"/>
    </source>
</evidence>
<comment type="caution">
    <text evidence="14">The sequence shown here is derived from an EMBL/GenBank/DDBJ whole genome shotgun (WGS) entry which is preliminary data.</text>
</comment>
<sequence length="800" mass="87714">NSTPSFAGYFPLGSEHCLTWICLDVLFCTASIMHLCTISVDRYLSLRYPMRFGRNKTRRRVTLKIVFVWLLSIAMSLPLSLMYSKNHASVLVNGTCQIPDPVYKLVGSIVCFYIPLGVMLLTYCLTVRLLARQRQNLGGGQQTAAATPGWASGWLGQAPALERRCTWRRLLKPGPGNASSVLHAHSANSTDTDLSTLDNHELWLPDSSIKEPTPTTMTALHQFGAEMLKLSRGLESVASSSTTGSPTKSEFSISNHLQLQYPCSPQRYAPHHQSHQSHQPHHHHHNNHHHQQQQQQQQQQGSVYHQQTSPKGRQGTTVLGLSTTTLGIERESTRNSLASSRMGGEQSDGTLSQLSQRLRAYKKRRRASSAVPGRDQRSGHDDADEDLDTPTSSLRRHKRHNSLPKNALYPRHTTVQESLDDDDDEAEEEEESGPSKTKACHSDTELDPPQNGKQCHINGQNGHQTDYLQLPSVCTCPYFGDRPLQNCVKTAEVKIISSAFRVTTTTTSTAVSSSPSEMELLMCSGGNKKSLTSSVSAGMTGGSGGGGGGAGPPPTCGSTLSPHSAHNQGSSLTMQSDGSGYLAAPGTPCPGRRKLSISKTASVVTWDSSRHRRRGSSFGGVRTSLLLTPTKTGNSSNSSTPLRRSATLRSHQNMNYQGAGDCGGGGGKARTTTSSPCMLQRQQTVRSHHSRNSSVISRNSSRHGRIIRLEQKATKVLGVVFFTFVILWSPFFVLNLLPTVCAECEERISHWVFDVVTWLGYASSMVNPIFYTIFNKVFRQAFKKVLLCRYSSTSAWRPSR</sequence>
<dbReference type="Proteomes" id="UP001059596">
    <property type="component" value="Chromosome 3R"/>
</dbReference>
<dbReference type="Gene3D" id="1.20.1070.10">
    <property type="entry name" value="Rhodopsin 7-helix transmembrane proteins"/>
    <property type="match status" value="2"/>
</dbReference>
<keyword evidence="8 10" id="KW-0675">Receptor</keyword>
<feature type="transmembrane region" description="Helical" evidence="12">
    <location>
        <begin position="61"/>
        <end position="83"/>
    </location>
</feature>
<feature type="transmembrane region" description="Helical" evidence="12">
    <location>
        <begin position="716"/>
        <end position="735"/>
    </location>
</feature>
<dbReference type="PANTHER" id="PTHR24248">
    <property type="entry name" value="ADRENERGIC RECEPTOR-RELATED G-PROTEIN COUPLED RECEPTOR"/>
    <property type="match status" value="1"/>
</dbReference>
<dbReference type="InterPro" id="IPR000276">
    <property type="entry name" value="GPCR_Rhodpsn"/>
</dbReference>
<feature type="compositionally biased region" description="Gly residues" evidence="11">
    <location>
        <begin position="539"/>
        <end position="550"/>
    </location>
</feature>
<feature type="non-terminal residue" evidence="14">
    <location>
        <position position="1"/>
    </location>
</feature>
<feature type="compositionally biased region" description="Polar residues" evidence="11">
    <location>
        <begin position="301"/>
        <end position="311"/>
    </location>
</feature>
<feature type="compositionally biased region" description="Basic residues" evidence="11">
    <location>
        <begin position="269"/>
        <end position="291"/>
    </location>
</feature>
<feature type="compositionally biased region" description="Acidic residues" evidence="11">
    <location>
        <begin position="418"/>
        <end position="432"/>
    </location>
</feature>
<name>A0A9P9YW92_9MUSC</name>
<dbReference type="SUPFAM" id="SSF81321">
    <property type="entry name" value="Family A G protein-coupled receptor-like"/>
    <property type="match status" value="2"/>
</dbReference>
<dbReference type="PRINTS" id="PR00237">
    <property type="entry name" value="GPCRRHODOPSN"/>
</dbReference>
<evidence type="ECO:0000256" key="1">
    <source>
        <dbReference type="ARBA" id="ARBA00004651"/>
    </source>
</evidence>